<dbReference type="AlphaFoldDB" id="A0A0M4F2D5"/>
<organism evidence="5 6">
    <name type="scientific">Drosophila busckii</name>
    <name type="common">Fruit fly</name>
    <dbReference type="NCBI Taxonomy" id="30019"/>
    <lineage>
        <taxon>Eukaryota</taxon>
        <taxon>Metazoa</taxon>
        <taxon>Ecdysozoa</taxon>
        <taxon>Arthropoda</taxon>
        <taxon>Hexapoda</taxon>
        <taxon>Insecta</taxon>
        <taxon>Pterygota</taxon>
        <taxon>Neoptera</taxon>
        <taxon>Endopterygota</taxon>
        <taxon>Diptera</taxon>
        <taxon>Brachycera</taxon>
        <taxon>Muscomorpha</taxon>
        <taxon>Ephydroidea</taxon>
        <taxon>Drosophilidae</taxon>
        <taxon>Drosophila</taxon>
    </lineage>
</organism>
<evidence type="ECO:0000256" key="3">
    <source>
        <dbReference type="SAM" id="MobiDB-lite"/>
    </source>
</evidence>
<dbReference type="InterPro" id="IPR031311">
    <property type="entry name" value="CHIT_BIND_RR_consensus"/>
</dbReference>
<dbReference type="STRING" id="30019.A0A0M4F2D5"/>
<proteinExistence type="predicted"/>
<evidence type="ECO:0000256" key="4">
    <source>
        <dbReference type="SAM" id="SignalP"/>
    </source>
</evidence>
<evidence type="ECO:0000313" key="6">
    <source>
        <dbReference type="Proteomes" id="UP000494163"/>
    </source>
</evidence>
<sequence>MLKLLFSLCALCLCLELAAAAALHTSPTHPPVAILESAQEKNKDGSYHFSYSAEDGTHREESAELRNPGTKDEYLEITGSYSYLDADGKEVLVHYKADNHGFVPEGGNILPSISLAAKLASEQVDPAPHTSHENPSKF</sequence>
<feature type="signal peptide" evidence="4">
    <location>
        <begin position="1"/>
        <end position="20"/>
    </location>
</feature>
<dbReference type="EMBL" id="CP012525">
    <property type="protein sequence ID" value="ALC45220.1"/>
    <property type="molecule type" value="Genomic_DNA"/>
</dbReference>
<dbReference type="Proteomes" id="UP000494163">
    <property type="component" value="Chromosome 3L"/>
</dbReference>
<keyword evidence="1 2" id="KW-0193">Cuticle</keyword>
<protein>
    <submittedName>
        <fullName evidence="5">Cpr78E</fullName>
    </submittedName>
</protein>
<evidence type="ECO:0000256" key="1">
    <source>
        <dbReference type="ARBA" id="ARBA00022460"/>
    </source>
</evidence>
<evidence type="ECO:0000313" key="5">
    <source>
        <dbReference type="EMBL" id="ALC45220.1"/>
    </source>
</evidence>
<keyword evidence="6" id="KW-1185">Reference proteome</keyword>
<evidence type="ECO:0000256" key="2">
    <source>
        <dbReference type="PROSITE-ProRule" id="PRU00497"/>
    </source>
</evidence>
<name>A0A0M4F2D5_DROBS</name>
<dbReference type="OMA" id="DGTHRHE"/>
<gene>
    <name evidence="5" type="ORF">Dbus_chr3Lg2386</name>
</gene>
<dbReference type="PROSITE" id="PS51155">
    <property type="entry name" value="CHIT_BIND_RR_2"/>
    <property type="match status" value="1"/>
</dbReference>
<dbReference type="PROSITE" id="PS00233">
    <property type="entry name" value="CHIT_BIND_RR_1"/>
    <property type="match status" value="1"/>
</dbReference>
<feature type="compositionally biased region" description="Basic and acidic residues" evidence="3">
    <location>
        <begin position="55"/>
        <end position="71"/>
    </location>
</feature>
<dbReference type="Pfam" id="PF00379">
    <property type="entry name" value="Chitin_bind_4"/>
    <property type="match status" value="1"/>
</dbReference>
<reference evidence="5 6" key="1">
    <citation type="submission" date="2015-08" db="EMBL/GenBank/DDBJ databases">
        <title>Ancestral chromatin configuration constrains chromatin evolution on differentiating sex chromosomes in Drosophila.</title>
        <authorList>
            <person name="Zhou Q."/>
            <person name="Bachtrog D."/>
        </authorList>
    </citation>
    <scope>NUCLEOTIDE SEQUENCE [LARGE SCALE GENOMIC DNA]</scope>
    <source>
        <tissue evidence="5">Whole larvae</tissue>
    </source>
</reference>
<dbReference type="InterPro" id="IPR050468">
    <property type="entry name" value="Cuticle_Struct_Prot"/>
</dbReference>
<feature type="region of interest" description="Disordered" evidence="3">
    <location>
        <begin position="37"/>
        <end position="71"/>
    </location>
</feature>
<dbReference type="OrthoDB" id="8123782at2759"/>
<dbReference type="PANTHER" id="PTHR10380">
    <property type="entry name" value="CUTICLE PROTEIN"/>
    <property type="match status" value="1"/>
</dbReference>
<dbReference type="PRINTS" id="PR00947">
    <property type="entry name" value="CUTICLE"/>
</dbReference>
<accession>A0A0M4F2D5</accession>
<dbReference type="PANTHER" id="PTHR10380:SF233">
    <property type="entry name" value="CUTICULAR PROTEIN 47EB-RELATED"/>
    <property type="match status" value="1"/>
</dbReference>
<feature type="chain" id="PRO_5005794220" evidence="4">
    <location>
        <begin position="21"/>
        <end position="138"/>
    </location>
</feature>
<dbReference type="GO" id="GO:0062129">
    <property type="term" value="C:chitin-based extracellular matrix"/>
    <property type="evidence" value="ECO:0007669"/>
    <property type="project" value="TreeGrafter"/>
</dbReference>
<dbReference type="InterPro" id="IPR000618">
    <property type="entry name" value="Insect_cuticle"/>
</dbReference>
<dbReference type="GO" id="GO:0008010">
    <property type="term" value="F:structural constituent of chitin-based larval cuticle"/>
    <property type="evidence" value="ECO:0007669"/>
    <property type="project" value="TreeGrafter"/>
</dbReference>
<keyword evidence="4" id="KW-0732">Signal</keyword>